<protein>
    <recommendedName>
        <fullName evidence="4">Secreted protein</fullName>
    </recommendedName>
</protein>
<organism evidence="2 3">
    <name type="scientific">Streptomyces incanus</name>
    <dbReference type="NCBI Taxonomy" id="887453"/>
    <lineage>
        <taxon>Bacteria</taxon>
        <taxon>Bacillati</taxon>
        <taxon>Actinomycetota</taxon>
        <taxon>Actinomycetes</taxon>
        <taxon>Kitasatosporales</taxon>
        <taxon>Streptomycetaceae</taxon>
        <taxon>Streptomyces</taxon>
    </lineage>
</organism>
<evidence type="ECO:0000313" key="3">
    <source>
        <dbReference type="Proteomes" id="UP001596183"/>
    </source>
</evidence>
<dbReference type="EMBL" id="JBHSPC010000008">
    <property type="protein sequence ID" value="MFC5668970.1"/>
    <property type="molecule type" value="Genomic_DNA"/>
</dbReference>
<proteinExistence type="predicted"/>
<evidence type="ECO:0000256" key="1">
    <source>
        <dbReference type="SAM" id="SignalP"/>
    </source>
</evidence>
<evidence type="ECO:0000313" key="2">
    <source>
        <dbReference type="EMBL" id="MFC5668970.1"/>
    </source>
</evidence>
<dbReference type="RefSeq" id="WP_381204590.1">
    <property type="nucleotide sequence ID" value="NZ_JBHSPC010000008.1"/>
</dbReference>
<name>A0ABW0XEE9_9ACTN</name>
<reference evidence="3" key="1">
    <citation type="journal article" date="2019" name="Int. J. Syst. Evol. Microbiol.">
        <title>The Global Catalogue of Microorganisms (GCM) 10K type strain sequencing project: providing services to taxonomists for standard genome sequencing and annotation.</title>
        <authorList>
            <consortium name="The Broad Institute Genomics Platform"/>
            <consortium name="The Broad Institute Genome Sequencing Center for Infectious Disease"/>
            <person name="Wu L."/>
            <person name="Ma J."/>
        </authorList>
    </citation>
    <scope>NUCLEOTIDE SEQUENCE [LARGE SCALE GENOMIC DNA]</scope>
    <source>
        <strain evidence="3">JCM 13852</strain>
    </source>
</reference>
<gene>
    <name evidence="2" type="ORF">ACFP2V_02200</name>
</gene>
<dbReference type="Proteomes" id="UP001596183">
    <property type="component" value="Unassembled WGS sequence"/>
</dbReference>
<keyword evidence="1" id="KW-0732">Signal</keyword>
<keyword evidence="3" id="KW-1185">Reference proteome</keyword>
<evidence type="ECO:0008006" key="4">
    <source>
        <dbReference type="Google" id="ProtNLM"/>
    </source>
</evidence>
<sequence length="141" mass="14679">MHKKTRMIAASVVAAVALGVAAPAASAVSAHRTVATVASSHSAAASSATVEVYPEVELSSEAAARAEGEVVAQGKLGALKTLLKKSKPLFKAAVEAAKKGKAAFDRWVNSLSNLNPFKWAIKASPNYIITELIAWLVQQVI</sequence>
<comment type="caution">
    <text evidence="2">The sequence shown here is derived from an EMBL/GenBank/DDBJ whole genome shotgun (WGS) entry which is preliminary data.</text>
</comment>
<accession>A0ABW0XEE9</accession>
<feature type="chain" id="PRO_5046832233" description="Secreted protein" evidence="1">
    <location>
        <begin position="28"/>
        <end position="141"/>
    </location>
</feature>
<feature type="signal peptide" evidence="1">
    <location>
        <begin position="1"/>
        <end position="27"/>
    </location>
</feature>